<feature type="coiled-coil region" evidence="5">
    <location>
        <begin position="724"/>
        <end position="770"/>
    </location>
</feature>
<evidence type="ECO:0000256" key="6">
    <source>
        <dbReference type="SAM" id="MobiDB-lite"/>
    </source>
</evidence>
<keyword evidence="4" id="KW-0009">Actin-binding</keyword>
<dbReference type="EMBL" id="AJWJ01000455">
    <property type="protein sequence ID" value="KAF2070712.1"/>
    <property type="molecule type" value="Genomic_DNA"/>
</dbReference>
<evidence type="ECO:0000256" key="3">
    <source>
        <dbReference type="ARBA" id="ARBA00022490"/>
    </source>
</evidence>
<evidence type="ECO:0000256" key="5">
    <source>
        <dbReference type="SAM" id="Coils"/>
    </source>
</evidence>
<dbReference type="GO" id="GO:0005737">
    <property type="term" value="C:cytoplasm"/>
    <property type="evidence" value="ECO:0007669"/>
    <property type="project" value="UniProtKB-SubCell"/>
</dbReference>
<keyword evidence="8" id="KW-1185">Reference proteome</keyword>
<dbReference type="InterPro" id="IPR017997">
    <property type="entry name" value="Vinculin"/>
</dbReference>
<comment type="caution">
    <text evidence="7">The sequence shown here is derived from an EMBL/GenBank/DDBJ whole genome shotgun (WGS) entry which is preliminary data.</text>
</comment>
<comment type="subcellular location">
    <subcellularLocation>
        <location evidence="1">Cytoplasm</location>
    </subcellularLocation>
</comment>
<proteinExistence type="inferred from homology"/>
<feature type="region of interest" description="Disordered" evidence="6">
    <location>
        <begin position="1592"/>
        <end position="1621"/>
    </location>
</feature>
<feature type="coiled-coil region" evidence="5">
    <location>
        <begin position="1264"/>
        <end position="1314"/>
    </location>
</feature>
<evidence type="ECO:0008006" key="9">
    <source>
        <dbReference type="Google" id="ProtNLM"/>
    </source>
</evidence>
<dbReference type="GO" id="GO:0051015">
    <property type="term" value="F:actin filament binding"/>
    <property type="evidence" value="ECO:0007669"/>
    <property type="project" value="InterPro"/>
</dbReference>
<protein>
    <recommendedName>
        <fullName evidence="9">Actin binding protein</fullName>
    </recommendedName>
</protein>
<accession>A0A8J4V1R5</accession>
<keyword evidence="3" id="KW-0963">Cytoplasm</keyword>
<evidence type="ECO:0000256" key="1">
    <source>
        <dbReference type="ARBA" id="ARBA00004496"/>
    </source>
</evidence>
<dbReference type="PANTHER" id="PTHR46180">
    <property type="entry name" value="VINCULIN"/>
    <property type="match status" value="1"/>
</dbReference>
<reference evidence="7" key="1">
    <citation type="submission" date="2020-01" db="EMBL/GenBank/DDBJ databases">
        <title>Development of genomics and gene disruption for Polysphondylium violaceum indicates a role for the polyketide synthase stlB in stalk morphogenesis.</title>
        <authorList>
            <person name="Narita B."/>
            <person name="Kawabe Y."/>
            <person name="Kin K."/>
            <person name="Saito T."/>
            <person name="Gibbs R."/>
            <person name="Kuspa A."/>
            <person name="Muzny D."/>
            <person name="Queller D."/>
            <person name="Richards S."/>
            <person name="Strassman J."/>
            <person name="Sucgang R."/>
            <person name="Worley K."/>
            <person name="Schaap P."/>
        </authorList>
    </citation>
    <scope>NUCLEOTIDE SEQUENCE</scope>
    <source>
        <strain evidence="7">QSvi11</strain>
    </source>
</reference>
<dbReference type="Gene3D" id="1.20.120.810">
    <property type="entry name" value="Vinculin, Vh2 four-helix bundle"/>
    <property type="match status" value="1"/>
</dbReference>
<dbReference type="Proteomes" id="UP000695562">
    <property type="component" value="Unassembled WGS sequence"/>
</dbReference>
<dbReference type="SUPFAM" id="SSF47220">
    <property type="entry name" value="alpha-catenin/vinculin-like"/>
    <property type="match status" value="5"/>
</dbReference>
<evidence type="ECO:0000313" key="8">
    <source>
        <dbReference type="Proteomes" id="UP000695562"/>
    </source>
</evidence>
<name>A0A8J4V1R5_9MYCE</name>
<dbReference type="InterPro" id="IPR006077">
    <property type="entry name" value="Vinculin/catenin"/>
</dbReference>
<organism evidence="7 8">
    <name type="scientific">Polysphondylium violaceum</name>
    <dbReference type="NCBI Taxonomy" id="133409"/>
    <lineage>
        <taxon>Eukaryota</taxon>
        <taxon>Amoebozoa</taxon>
        <taxon>Evosea</taxon>
        <taxon>Eumycetozoa</taxon>
        <taxon>Dictyostelia</taxon>
        <taxon>Dictyosteliales</taxon>
        <taxon>Dictyosteliaceae</taxon>
        <taxon>Polysphondylium</taxon>
    </lineage>
</organism>
<evidence type="ECO:0000256" key="2">
    <source>
        <dbReference type="ARBA" id="ARBA00008376"/>
    </source>
</evidence>
<gene>
    <name evidence="7" type="ORF">CYY_007966</name>
</gene>
<dbReference type="OrthoDB" id="29742at2759"/>
<dbReference type="Pfam" id="PF01044">
    <property type="entry name" value="Vinculin"/>
    <property type="match status" value="1"/>
</dbReference>
<evidence type="ECO:0000313" key="7">
    <source>
        <dbReference type="EMBL" id="KAF2070712.1"/>
    </source>
</evidence>
<dbReference type="GO" id="GO:0007155">
    <property type="term" value="P:cell adhesion"/>
    <property type="evidence" value="ECO:0007669"/>
    <property type="project" value="InterPro"/>
</dbReference>
<evidence type="ECO:0000256" key="4">
    <source>
        <dbReference type="ARBA" id="ARBA00023203"/>
    </source>
</evidence>
<comment type="similarity">
    <text evidence="2">Belongs to the vinculin/alpha-catenin family.</text>
</comment>
<dbReference type="Gene3D" id="1.20.120.230">
    <property type="entry name" value="Alpha-catenin/vinculin-like"/>
    <property type="match status" value="3"/>
</dbReference>
<sequence length="1771" mass="194480">MEQLLEAISDAVSSMVLYSVEADESNAAIPNILPGAQGVKSTVDYLVDLAGKSAVLWDNFNQPDMKEKMLATCESIRESTGFLLESATILSNMPFNKPAKKTLLKGAKGIMEHMVVLLQQADLYEVTRLIRYCRKTESKLKIFIGLEPGETYFATAAQDFVTSTVDVGKIVTKRINEIDDYGLKKRFEEATSALKVEVPVVLQYFAYYQRDPNDKNNFNLGHKTAKTIFDLIEEIITVARLSAKSPFDLSMIQGLDLRDEDDLRDANILIAQEREKLLSAIQAGDGKEASRALKAIKKGLNDQIIITKALAKSADNPIQRKRLEDASLQAQRVLDSIVAQFGQAVEELLSQPDNSILLERLRMNLDTIKSASDQMVTSSARLSSNDVAEAQKILEDLVEKCKANIDRSEIDKLKVNVPLLSSTFNDVIELAESISKSTEDPLVKSLIENATVEARKRGSALIGTIERLTRDLERDPNNKDVASQLHQALIALEQVGKDVVKATSLGTSNDIYQAHNLVHEELGKLKQAILEGNKKEMQASLRAVRKAMNDEVNLAKSLLRVTEDQQMREALQAVILKADQDLNDMITDLYSSATAAIEDPNNPSAIEKLDQAINEIDQLNSNFLGAVSRDLMANNTKELEAKLTQLVHSIKNGDQQESVAVLKGIVENIKKQALFAELASGFINEQDPHRATRIKERALDLSNTGPDLVKAVKANLVEMNAANLQALAQSINTVRETNRDLNNAVLLTTEEELMENSAKIDQEARRIQANLERGLPINMNEVNSLMKKMNNQIRLAHQHANAMKDPNSKKLLLDSTNNLNKIVSLLVDACKNSAANPNDEAAKKQVKDLLDAALRANMELIGGSFSTADELVYGTPNLLKLISRLEEALLTGDPDEIKRAFKELNDELTRQLFLARIAETSITDPERRKQLLDAINDLESLQNALYPSVMDFLNNPNSLEARDSLNQLLRQLKGGVERVSTISSANPSEHLETKSYTIANELNKVQKALDKNNANEANDSIQKALAGIKQQIQLSKHIADNTNSIPQKRAIIEISDKLEKQALVLQQAVKESIANPSDAKAKAKVAQATAETRVLMAQLIAASSNKVPEEQIIATANAIKKDIDNLKQVLASGKPQEINDAIKAFKSGEALQKLELLKAYNAKVQDPYKKRQIANAISDLEKKLNDSINYVDNTIGNNNPNAEQIKQLKNLTEQASASAEHVIKASTPSHEDRILSQAVKISETLDNINSSSKKGKKADVDANVRQLREEVGDTIQLIKQASEASKDKQKQVALNEVAEKLKNVTQQIGNAANNAVDKPTDAALQKQLVDLGNQAKELLAKAVNNSSNSENPNQLLESIVFKASNDINRMASAAESGDSTFIGDAVTNLQDTEKRIKILSQIPNANIPQAALKSLEQTIPTIIANGNVLLTQPKDAAAKQSVPTHSQKAIEDLSSIISATNSAPEDKIIGNGAVINRELDQLSTNSKKPNSKPAVQSNVDAAYKTVAEQSVLARALANQTSNAARKQELLNKAKELDKLLPQLDQVNQSIQQSSSPTVDKATTDKLDQIVTNIKASNQKVVAEAINEKLEKEAKERREREERERAEQERLQREKEEREKAEQDEVAKAALKIAERTKNLAKDNTSEGKLYSTAQGIAGIMRDLSIAAANNDKKGMIQCSKLLAEHITLYLQQAKETAAKCTDPKLKEQIITAAQAAKNWTVQLKIIAAVKAASEDDDSTSNKQQLVKCARGLAKAVVHTINAVEIGQIRAK</sequence>
<dbReference type="InterPro" id="IPR036723">
    <property type="entry name" value="Alpha-catenin/vinculin-like_sf"/>
</dbReference>
<keyword evidence="5" id="KW-0175">Coiled coil</keyword>